<evidence type="ECO:0000313" key="1">
    <source>
        <dbReference type="EMBL" id="MBL4932119.1"/>
    </source>
</evidence>
<gene>
    <name evidence="1" type="primary">ppaX</name>
    <name evidence="1" type="ORF">JK634_09910</name>
</gene>
<dbReference type="PANTHER" id="PTHR43434:SF26">
    <property type="entry name" value="PYROPHOSPHATASE PPAX"/>
    <property type="match status" value="1"/>
</dbReference>
<dbReference type="PRINTS" id="PR00413">
    <property type="entry name" value="HADHALOGNASE"/>
</dbReference>
<proteinExistence type="predicted"/>
<dbReference type="InterPro" id="IPR050155">
    <property type="entry name" value="HAD-like_hydrolase_sf"/>
</dbReference>
<dbReference type="FunFam" id="3.40.50.1000:FF:000022">
    <property type="entry name" value="Phosphoglycolate phosphatase"/>
    <property type="match status" value="1"/>
</dbReference>
<name>A0A937FEZ3_9CLOT</name>
<dbReference type="InterPro" id="IPR023214">
    <property type="entry name" value="HAD_sf"/>
</dbReference>
<dbReference type="SUPFAM" id="SSF56784">
    <property type="entry name" value="HAD-like"/>
    <property type="match status" value="1"/>
</dbReference>
<dbReference type="Pfam" id="PF13419">
    <property type="entry name" value="HAD_2"/>
    <property type="match status" value="1"/>
</dbReference>
<dbReference type="RefSeq" id="WP_202767495.1">
    <property type="nucleotide sequence ID" value="NZ_JAESWA010000022.1"/>
</dbReference>
<dbReference type="InterPro" id="IPR036412">
    <property type="entry name" value="HAD-like_sf"/>
</dbReference>
<dbReference type="Proteomes" id="UP000623681">
    <property type="component" value="Unassembled WGS sequence"/>
</dbReference>
<dbReference type="InterPro" id="IPR023198">
    <property type="entry name" value="PGP-like_dom2"/>
</dbReference>
<dbReference type="AlphaFoldDB" id="A0A937FEZ3"/>
<sequence length="217" mass="24287">MIRAVLFDLDGTLIDTNKLIMDSFKKAFKEILDIEPPEEEIAMLFGRPLVQTLGQYSEERVDDLVKTYRDYNESNHDNMCNAFEGVKEMLIQLKNMGIKTGIVTSKRASLAKRGMEISGILNLMDVIITPESTEKHKPDAEPALKACEILNIKPSEAIMVGDATYDILCGKGAGCKTIGVKYTAIPLEELRQASPDYFIEKPMDVIEILKELKENIA</sequence>
<comment type="caution">
    <text evidence="1">The sequence shown here is derived from an EMBL/GenBank/DDBJ whole genome shotgun (WGS) entry which is preliminary data.</text>
</comment>
<dbReference type="InterPro" id="IPR006439">
    <property type="entry name" value="HAD-SF_hydro_IA"/>
</dbReference>
<organism evidence="1 2">
    <name type="scientific">Clostridium paridis</name>
    <dbReference type="NCBI Taxonomy" id="2803863"/>
    <lineage>
        <taxon>Bacteria</taxon>
        <taxon>Bacillati</taxon>
        <taxon>Bacillota</taxon>
        <taxon>Clostridia</taxon>
        <taxon>Eubacteriales</taxon>
        <taxon>Clostridiaceae</taxon>
        <taxon>Clostridium</taxon>
    </lineage>
</organism>
<dbReference type="NCBIfam" id="TIGR01549">
    <property type="entry name" value="HAD-SF-IA-v1"/>
    <property type="match status" value="1"/>
</dbReference>
<keyword evidence="2" id="KW-1185">Reference proteome</keyword>
<reference evidence="1" key="1">
    <citation type="submission" date="2021-01" db="EMBL/GenBank/DDBJ databases">
        <title>Genome public.</title>
        <authorList>
            <person name="Liu C."/>
            <person name="Sun Q."/>
        </authorList>
    </citation>
    <scope>NUCLEOTIDE SEQUENCE</scope>
    <source>
        <strain evidence="1">YIM B02565</strain>
    </source>
</reference>
<dbReference type="SFLD" id="SFLDS00003">
    <property type="entry name" value="Haloacid_Dehalogenase"/>
    <property type="match status" value="1"/>
</dbReference>
<dbReference type="SFLD" id="SFLDG01135">
    <property type="entry name" value="C1.5.6:_HAD__Beta-PGM__Phospha"/>
    <property type="match status" value="1"/>
</dbReference>
<dbReference type="EC" id="3.6.1.1" evidence="1"/>
<evidence type="ECO:0000313" key="2">
    <source>
        <dbReference type="Proteomes" id="UP000623681"/>
    </source>
</evidence>
<dbReference type="GO" id="GO:0004427">
    <property type="term" value="F:inorganic diphosphate phosphatase activity"/>
    <property type="evidence" value="ECO:0007669"/>
    <property type="project" value="UniProtKB-EC"/>
</dbReference>
<dbReference type="NCBIfam" id="NF009804">
    <property type="entry name" value="PRK13288.1"/>
    <property type="match status" value="1"/>
</dbReference>
<dbReference type="Gene3D" id="3.40.50.1000">
    <property type="entry name" value="HAD superfamily/HAD-like"/>
    <property type="match status" value="1"/>
</dbReference>
<dbReference type="GO" id="GO:0006281">
    <property type="term" value="P:DNA repair"/>
    <property type="evidence" value="ECO:0007669"/>
    <property type="project" value="TreeGrafter"/>
</dbReference>
<dbReference type="GO" id="GO:0008967">
    <property type="term" value="F:phosphoglycolate phosphatase activity"/>
    <property type="evidence" value="ECO:0007669"/>
    <property type="project" value="TreeGrafter"/>
</dbReference>
<accession>A0A937FEZ3</accession>
<keyword evidence="1" id="KW-0378">Hydrolase</keyword>
<dbReference type="SFLD" id="SFLDG01129">
    <property type="entry name" value="C1.5:_HAD__Beta-PGM__Phosphata"/>
    <property type="match status" value="1"/>
</dbReference>
<dbReference type="EMBL" id="JAESWA010000022">
    <property type="protein sequence ID" value="MBL4932119.1"/>
    <property type="molecule type" value="Genomic_DNA"/>
</dbReference>
<protein>
    <submittedName>
        <fullName evidence="1">Pyrophosphatase PpaX</fullName>
        <ecNumber evidence="1">3.6.1.1</ecNumber>
    </submittedName>
</protein>
<dbReference type="GO" id="GO:0005829">
    <property type="term" value="C:cytosol"/>
    <property type="evidence" value="ECO:0007669"/>
    <property type="project" value="TreeGrafter"/>
</dbReference>
<dbReference type="PANTHER" id="PTHR43434">
    <property type="entry name" value="PHOSPHOGLYCOLATE PHOSPHATASE"/>
    <property type="match status" value="1"/>
</dbReference>
<dbReference type="InterPro" id="IPR041492">
    <property type="entry name" value="HAD_2"/>
</dbReference>
<dbReference type="Gene3D" id="1.10.150.240">
    <property type="entry name" value="Putative phosphatase, domain 2"/>
    <property type="match status" value="1"/>
</dbReference>